<name>A0ABV7GL36_9GAMM</name>
<evidence type="ECO:0000313" key="2">
    <source>
        <dbReference type="EMBL" id="MFC3140171.1"/>
    </source>
</evidence>
<keyword evidence="1" id="KW-0732">Signal</keyword>
<keyword evidence="3" id="KW-1185">Reference proteome</keyword>
<evidence type="ECO:0000256" key="1">
    <source>
        <dbReference type="SAM" id="SignalP"/>
    </source>
</evidence>
<reference evidence="3" key="1">
    <citation type="journal article" date="2019" name="Int. J. Syst. Evol. Microbiol.">
        <title>The Global Catalogue of Microorganisms (GCM) 10K type strain sequencing project: providing services to taxonomists for standard genome sequencing and annotation.</title>
        <authorList>
            <consortium name="The Broad Institute Genomics Platform"/>
            <consortium name="The Broad Institute Genome Sequencing Center for Infectious Disease"/>
            <person name="Wu L."/>
            <person name="Ma J."/>
        </authorList>
    </citation>
    <scope>NUCLEOTIDE SEQUENCE [LARGE SCALE GENOMIC DNA]</scope>
    <source>
        <strain evidence="3">KCTC 52277</strain>
    </source>
</reference>
<evidence type="ECO:0000313" key="3">
    <source>
        <dbReference type="Proteomes" id="UP001595621"/>
    </source>
</evidence>
<dbReference type="RefSeq" id="WP_248934096.1">
    <property type="nucleotide sequence ID" value="NZ_JAKILF010000001.1"/>
</dbReference>
<feature type="signal peptide" evidence="1">
    <location>
        <begin position="1"/>
        <end position="21"/>
    </location>
</feature>
<proteinExistence type="predicted"/>
<protein>
    <recommendedName>
        <fullName evidence="4">Ankyrin repeat domain-containing protein</fullName>
    </recommendedName>
</protein>
<gene>
    <name evidence="2" type="ORF">ACFOE0_18590</name>
</gene>
<evidence type="ECO:0008006" key="4">
    <source>
        <dbReference type="Google" id="ProtNLM"/>
    </source>
</evidence>
<organism evidence="2 3">
    <name type="scientific">Shewanella submarina</name>
    <dbReference type="NCBI Taxonomy" id="2016376"/>
    <lineage>
        <taxon>Bacteria</taxon>
        <taxon>Pseudomonadati</taxon>
        <taxon>Pseudomonadota</taxon>
        <taxon>Gammaproteobacteria</taxon>
        <taxon>Alteromonadales</taxon>
        <taxon>Shewanellaceae</taxon>
        <taxon>Shewanella</taxon>
    </lineage>
</organism>
<comment type="caution">
    <text evidence="2">The sequence shown here is derived from an EMBL/GenBank/DDBJ whole genome shotgun (WGS) entry which is preliminary data.</text>
</comment>
<feature type="chain" id="PRO_5045140823" description="Ankyrin repeat domain-containing protein" evidence="1">
    <location>
        <begin position="22"/>
        <end position="82"/>
    </location>
</feature>
<dbReference type="Proteomes" id="UP001595621">
    <property type="component" value="Unassembled WGS sequence"/>
</dbReference>
<sequence>MSWKVTTIMLAGMLVSTSAVAALEGDAAWEAKSAKQDGDQVSPTAIEGDPVWEGPIRELMSRAAAGDEDAIQTLKLMGIKPE</sequence>
<accession>A0ABV7GL36</accession>
<dbReference type="EMBL" id="JBHRTD010000018">
    <property type="protein sequence ID" value="MFC3140171.1"/>
    <property type="molecule type" value="Genomic_DNA"/>
</dbReference>